<comment type="caution">
    <text evidence="2">The sequence shown here is derived from an EMBL/GenBank/DDBJ whole genome shotgun (WGS) entry which is preliminary data.</text>
</comment>
<keyword evidence="3" id="KW-1185">Reference proteome</keyword>
<dbReference type="InterPro" id="IPR027417">
    <property type="entry name" value="P-loop_NTPase"/>
</dbReference>
<dbReference type="FunFam" id="3.40.50.300:FF:001571">
    <property type="entry name" value="Deoxynucleoside kinase"/>
    <property type="match status" value="1"/>
</dbReference>
<dbReference type="EMBL" id="JAIWYP010000002">
    <property type="protein sequence ID" value="KAH3873002.1"/>
    <property type="molecule type" value="Genomic_DNA"/>
</dbReference>
<sequence length="296" mass="34502">MALLFRSANQYARLAEYCLADFLISFGGNTESAIRDASKRRKKIFCRRAFSIEYSTMLGTNQLRQLSSKVLNEDNIQLPLKPGRKYTVSIEGNIGCGKTTLLEYFKSSKVVEAIKEPVSQWTNVQGHNALQLLYDDPSRWSFSFNIYAQLTRVQMHTKPHNKQVKMLERSLYSTRHCFVENDFRNKTINGLEYAILNEWFDYLTEMPETGMDLIVYLRADPKVCFERIRKRSRKEEAGVPYKLIEDLHNLHEEWLLKQKCGKLPAPVLVLDANNEYHKMTEIYEEKKHEILCGVKA</sequence>
<reference evidence="2" key="2">
    <citation type="submission" date="2020-11" db="EMBL/GenBank/DDBJ databases">
        <authorList>
            <person name="McCartney M.A."/>
            <person name="Auch B."/>
            <person name="Kono T."/>
            <person name="Mallez S."/>
            <person name="Becker A."/>
            <person name="Gohl D.M."/>
            <person name="Silverstein K.A.T."/>
            <person name="Koren S."/>
            <person name="Bechman K.B."/>
            <person name="Herman A."/>
            <person name="Abrahante J.E."/>
            <person name="Garbe J."/>
        </authorList>
    </citation>
    <scope>NUCLEOTIDE SEQUENCE</scope>
    <source>
        <strain evidence="2">Duluth1</strain>
        <tissue evidence="2">Whole animal</tissue>
    </source>
</reference>
<protein>
    <recommendedName>
        <fullName evidence="1">Deoxynucleoside kinase domain-containing protein</fullName>
    </recommendedName>
</protein>
<dbReference type="InterPro" id="IPR031314">
    <property type="entry name" value="DNK_dom"/>
</dbReference>
<evidence type="ECO:0000259" key="1">
    <source>
        <dbReference type="Pfam" id="PF01712"/>
    </source>
</evidence>
<dbReference type="GO" id="GO:0019136">
    <property type="term" value="F:deoxynucleoside kinase activity"/>
    <property type="evidence" value="ECO:0007669"/>
    <property type="project" value="TreeGrafter"/>
</dbReference>
<dbReference type="PANTHER" id="PTHR10513">
    <property type="entry name" value="DEOXYNUCLEOSIDE KINASE"/>
    <property type="match status" value="1"/>
</dbReference>
<organism evidence="2 3">
    <name type="scientific">Dreissena polymorpha</name>
    <name type="common">Zebra mussel</name>
    <name type="synonym">Mytilus polymorpha</name>
    <dbReference type="NCBI Taxonomy" id="45954"/>
    <lineage>
        <taxon>Eukaryota</taxon>
        <taxon>Metazoa</taxon>
        <taxon>Spiralia</taxon>
        <taxon>Lophotrochozoa</taxon>
        <taxon>Mollusca</taxon>
        <taxon>Bivalvia</taxon>
        <taxon>Autobranchia</taxon>
        <taxon>Heteroconchia</taxon>
        <taxon>Euheterodonta</taxon>
        <taxon>Imparidentia</taxon>
        <taxon>Neoheterodontei</taxon>
        <taxon>Myida</taxon>
        <taxon>Dreissenoidea</taxon>
        <taxon>Dreissenidae</taxon>
        <taxon>Dreissena</taxon>
    </lineage>
</organism>
<feature type="domain" description="Deoxynucleoside kinase" evidence="1">
    <location>
        <begin position="88"/>
        <end position="281"/>
    </location>
</feature>
<dbReference type="AlphaFoldDB" id="A0A9D4RNM6"/>
<dbReference type="PANTHER" id="PTHR10513:SF24">
    <property type="entry name" value="THYMIDINE KINASE 2, MITOCHONDRIAL"/>
    <property type="match status" value="1"/>
</dbReference>
<dbReference type="Proteomes" id="UP000828390">
    <property type="component" value="Unassembled WGS sequence"/>
</dbReference>
<name>A0A9D4RNM6_DREPO</name>
<evidence type="ECO:0000313" key="3">
    <source>
        <dbReference type="Proteomes" id="UP000828390"/>
    </source>
</evidence>
<proteinExistence type="predicted"/>
<dbReference type="SUPFAM" id="SSF52540">
    <property type="entry name" value="P-loop containing nucleoside triphosphate hydrolases"/>
    <property type="match status" value="1"/>
</dbReference>
<accession>A0A9D4RNM6</accession>
<dbReference type="Gene3D" id="3.40.50.300">
    <property type="entry name" value="P-loop containing nucleotide triphosphate hydrolases"/>
    <property type="match status" value="1"/>
</dbReference>
<dbReference type="OrthoDB" id="567086at2759"/>
<dbReference type="Pfam" id="PF01712">
    <property type="entry name" value="dNK"/>
    <property type="match status" value="1"/>
</dbReference>
<evidence type="ECO:0000313" key="2">
    <source>
        <dbReference type="EMBL" id="KAH3873002.1"/>
    </source>
</evidence>
<dbReference type="InterPro" id="IPR050566">
    <property type="entry name" value="Deoxyribonucleoside_kinase"/>
</dbReference>
<dbReference type="GO" id="GO:0005739">
    <property type="term" value="C:mitochondrion"/>
    <property type="evidence" value="ECO:0007669"/>
    <property type="project" value="TreeGrafter"/>
</dbReference>
<gene>
    <name evidence="2" type="ORF">DPMN_036226</name>
</gene>
<reference evidence="2" key="1">
    <citation type="journal article" date="2019" name="bioRxiv">
        <title>The Genome of the Zebra Mussel, Dreissena polymorpha: A Resource for Invasive Species Research.</title>
        <authorList>
            <person name="McCartney M.A."/>
            <person name="Auch B."/>
            <person name="Kono T."/>
            <person name="Mallez S."/>
            <person name="Zhang Y."/>
            <person name="Obille A."/>
            <person name="Becker A."/>
            <person name="Abrahante J.E."/>
            <person name="Garbe J."/>
            <person name="Badalamenti J.P."/>
            <person name="Herman A."/>
            <person name="Mangelson H."/>
            <person name="Liachko I."/>
            <person name="Sullivan S."/>
            <person name="Sone E.D."/>
            <person name="Koren S."/>
            <person name="Silverstein K.A.T."/>
            <person name="Beckman K.B."/>
            <person name="Gohl D.M."/>
        </authorList>
    </citation>
    <scope>NUCLEOTIDE SEQUENCE</scope>
    <source>
        <strain evidence="2">Duluth1</strain>
        <tissue evidence="2">Whole animal</tissue>
    </source>
</reference>
<dbReference type="CDD" id="cd01673">
    <property type="entry name" value="dNK"/>
    <property type="match status" value="1"/>
</dbReference>